<keyword evidence="3 4" id="KW-0687">Ribonucleoprotein</keyword>
<comment type="similarity">
    <text evidence="1 4">Belongs to the universal ribosomal protein uL30 family.</text>
</comment>
<dbReference type="InterPro" id="IPR036919">
    <property type="entry name" value="Ribo_uL30_ferredoxin-like_sf"/>
</dbReference>
<evidence type="ECO:0000313" key="6">
    <source>
        <dbReference type="EMBL" id="MDF0592110.1"/>
    </source>
</evidence>
<feature type="domain" description="Large ribosomal subunit protein uL30-like ferredoxin-like fold" evidence="5">
    <location>
        <begin position="2"/>
        <end position="52"/>
    </location>
</feature>
<organism evidence="6 7">
    <name type="scientific">Candidatus Methanocrinis alkalitolerans</name>
    <dbReference type="NCBI Taxonomy" id="3033395"/>
    <lineage>
        <taxon>Archaea</taxon>
        <taxon>Methanobacteriati</taxon>
        <taxon>Methanobacteriota</taxon>
        <taxon>Stenosarchaea group</taxon>
        <taxon>Methanomicrobia</taxon>
        <taxon>Methanotrichales</taxon>
        <taxon>Methanotrichaceae</taxon>
        <taxon>Methanocrinis</taxon>
    </lineage>
</organism>
<comment type="caution">
    <text evidence="6">The sequence shown here is derived from an EMBL/GenBank/DDBJ whole genome shotgun (WGS) entry which is preliminary data.</text>
</comment>
<dbReference type="CDD" id="cd01657">
    <property type="entry name" value="Ribosomal_L7_archeal_euk"/>
    <property type="match status" value="1"/>
</dbReference>
<dbReference type="Pfam" id="PF00327">
    <property type="entry name" value="Ribosomal_L30"/>
    <property type="match status" value="1"/>
</dbReference>
<accession>A0ABT5XBL9</accession>
<dbReference type="HAMAP" id="MF_01371_A">
    <property type="entry name" value="Ribosomal_uL30_A"/>
    <property type="match status" value="1"/>
</dbReference>
<name>A0ABT5XBL9_9EURY</name>
<protein>
    <recommendedName>
        <fullName evidence="4">Large ribosomal subunit protein uL30</fullName>
    </recommendedName>
</protein>
<dbReference type="SUPFAM" id="SSF55129">
    <property type="entry name" value="Ribosomal protein L30p/L7e"/>
    <property type="match status" value="1"/>
</dbReference>
<evidence type="ECO:0000259" key="5">
    <source>
        <dbReference type="Pfam" id="PF00327"/>
    </source>
</evidence>
<evidence type="ECO:0000256" key="3">
    <source>
        <dbReference type="ARBA" id="ARBA00023274"/>
    </source>
</evidence>
<dbReference type="InterPro" id="IPR005997">
    <property type="entry name" value="Ribosomal_uL30_arc"/>
</dbReference>
<dbReference type="PANTHER" id="PTHR11524">
    <property type="entry name" value="60S RIBOSOMAL PROTEIN L7"/>
    <property type="match status" value="1"/>
</dbReference>
<dbReference type="EMBL" id="JARFPL010000002">
    <property type="protein sequence ID" value="MDF0592110.1"/>
    <property type="molecule type" value="Genomic_DNA"/>
</dbReference>
<dbReference type="InterPro" id="IPR035808">
    <property type="entry name" value="Ribosomal_uL30_euk_arc"/>
</dbReference>
<dbReference type="Proteomes" id="UP001215956">
    <property type="component" value="Unassembled WGS sequence"/>
</dbReference>
<dbReference type="InterPro" id="IPR039699">
    <property type="entry name" value="Ribosomal_uL30"/>
</dbReference>
<dbReference type="Gene3D" id="1.10.15.30">
    <property type="match status" value="1"/>
</dbReference>
<dbReference type="NCBIfam" id="TIGR01309">
    <property type="entry name" value="uL30_arch"/>
    <property type="match status" value="1"/>
</dbReference>
<dbReference type="NCBIfam" id="NF004711">
    <property type="entry name" value="PRK06049.1"/>
    <property type="match status" value="1"/>
</dbReference>
<keyword evidence="2 4" id="KW-0689">Ribosomal protein</keyword>
<evidence type="ECO:0000313" key="7">
    <source>
        <dbReference type="Proteomes" id="UP001215956"/>
    </source>
</evidence>
<evidence type="ECO:0000256" key="1">
    <source>
        <dbReference type="ARBA" id="ARBA00007594"/>
    </source>
</evidence>
<dbReference type="GO" id="GO:0005840">
    <property type="term" value="C:ribosome"/>
    <property type="evidence" value="ECO:0007669"/>
    <property type="project" value="UniProtKB-KW"/>
</dbReference>
<reference evidence="6 7" key="1">
    <citation type="submission" date="2023-03" db="EMBL/GenBank/DDBJ databases">
        <title>Whole genome sequencing of Methanotrichaceae archaeon M04Ac.</title>
        <authorList>
            <person name="Khomyakova M.A."/>
            <person name="Merkel A.Y."/>
            <person name="Slobodkin A.I."/>
        </authorList>
    </citation>
    <scope>NUCLEOTIDE SEQUENCE [LARGE SCALE GENOMIC DNA]</scope>
    <source>
        <strain evidence="6 7">M04Ac</strain>
    </source>
</reference>
<gene>
    <name evidence="4" type="primary">rpl30</name>
    <name evidence="6" type="ORF">P0O24_00720</name>
</gene>
<proteinExistence type="inferred from homology"/>
<dbReference type="InterPro" id="IPR016082">
    <property type="entry name" value="Ribosomal_uL30_ferredoxin-like"/>
</dbReference>
<dbReference type="RefSeq" id="WP_316967821.1">
    <property type="nucleotide sequence ID" value="NZ_JARFPL010000002.1"/>
</dbReference>
<comment type="subunit">
    <text evidence="4">Part of the 50S ribosomal subunit.</text>
</comment>
<dbReference type="PANTHER" id="PTHR11524:SF16">
    <property type="entry name" value="LARGE RIBOSOMAL SUBUNIT PROTEIN UL30"/>
    <property type="match status" value="1"/>
</dbReference>
<dbReference type="Gene3D" id="3.30.1390.20">
    <property type="entry name" value="Ribosomal protein L30, ferredoxin-like fold domain"/>
    <property type="match status" value="1"/>
</dbReference>
<dbReference type="InterPro" id="IPR018038">
    <property type="entry name" value="Ribosomal_uL30_CS"/>
</dbReference>
<evidence type="ECO:0000256" key="2">
    <source>
        <dbReference type="ARBA" id="ARBA00022980"/>
    </source>
</evidence>
<evidence type="ECO:0000256" key="4">
    <source>
        <dbReference type="HAMAP-Rule" id="MF_01371"/>
    </source>
</evidence>
<keyword evidence="7" id="KW-1185">Reference proteome</keyword>
<dbReference type="PROSITE" id="PS00634">
    <property type="entry name" value="RIBOSOMAL_L30"/>
    <property type="match status" value="1"/>
</dbReference>
<sequence>MYAIVRLRGSVNTKPDIKDTLKMLRLHRINHCIVVPESPHYRGMIQKVKDYVAWGEIDEDALASMLEMRGRLSGNRRLTDQVIKDKTACGTMKEFASEVFRGSATLQDAGIKPVFRLHPPRKGHRGTKKTVKEGGELGYHESISDLIRKMR</sequence>